<organism evidence="1 2">
    <name type="scientific">Cupriavidus taiwanensis</name>
    <dbReference type="NCBI Taxonomy" id="164546"/>
    <lineage>
        <taxon>Bacteria</taxon>
        <taxon>Pseudomonadati</taxon>
        <taxon>Pseudomonadota</taxon>
        <taxon>Betaproteobacteria</taxon>
        <taxon>Burkholderiales</taxon>
        <taxon>Burkholderiaceae</taxon>
        <taxon>Cupriavidus</taxon>
    </lineage>
</organism>
<reference evidence="1 2" key="1">
    <citation type="submission" date="2018-01" db="EMBL/GenBank/DDBJ databases">
        <authorList>
            <person name="Clerissi C."/>
        </authorList>
    </citation>
    <scope>NUCLEOTIDE SEQUENCE [LARGE SCALE GENOMIC DNA]</scope>
    <source>
        <strain evidence="1">Cupriavidus taiwanensis STM 6021</strain>
    </source>
</reference>
<sequence>MPGDVGPILQGCNLTTSVNAVTNQLDLFEDGRDVMLRNDVLTALEQRNAAAGREALQRLSAEYPDDALIPTLETLVGGLESPVDRHFANHAALRDTCEAWYLPCMPAARRAFGDAAGMAWCRPLWRAVAGAASQLPFQREMPEWHAAPLWMRAAEWTTACESIKRIESWRRMPITLAWMAETVYRLQGLDPAWPLLAELAWLSPKKLGALMQTLGDSSLVALRRRFDASFDGDGTSEDLRWFPAWSMTETPGLAALLRASEPSTGTLPEQGMRIMLELLTLERQGRQHDLVERRKDLRGLHAGLFEAYIRTR</sequence>
<evidence type="ECO:0000313" key="1">
    <source>
        <dbReference type="EMBL" id="SPC26112.1"/>
    </source>
</evidence>
<dbReference type="EMBL" id="OGUU01000051">
    <property type="protein sequence ID" value="SPC26112.1"/>
    <property type="molecule type" value="Genomic_DNA"/>
</dbReference>
<dbReference type="Proteomes" id="UP000257139">
    <property type="component" value="Unassembled WGS sequence"/>
</dbReference>
<protein>
    <submittedName>
        <fullName evidence="1">Uncharacterized protein</fullName>
    </submittedName>
</protein>
<name>A0A7Z7JJI1_9BURK</name>
<accession>A0A7Z7JJI1</accession>
<comment type="caution">
    <text evidence="1">The sequence shown here is derived from an EMBL/GenBank/DDBJ whole genome shotgun (WGS) entry which is preliminary data.</text>
</comment>
<gene>
    <name evidence="1" type="ORF">CBM2594_U40017</name>
</gene>
<dbReference type="AlphaFoldDB" id="A0A7Z7JJI1"/>
<evidence type="ECO:0000313" key="2">
    <source>
        <dbReference type="Proteomes" id="UP000257139"/>
    </source>
</evidence>
<proteinExistence type="predicted"/>